<accession>A0A0A3ARA4</accession>
<dbReference type="EMBL" id="JSUM01000016">
    <property type="protein sequence ID" value="KGQ69605.1"/>
    <property type="molecule type" value="Genomic_DNA"/>
</dbReference>
<dbReference type="Proteomes" id="UP000030380">
    <property type="component" value="Unassembled WGS sequence"/>
</dbReference>
<protein>
    <submittedName>
        <fullName evidence="10">Uncharacterized protein</fullName>
    </submittedName>
</protein>
<evidence type="ECO:0000313" key="10">
    <source>
        <dbReference type="EMBL" id="KGQ69605.1"/>
    </source>
</evidence>
<dbReference type="PANTHER" id="PTHR30574:SF1">
    <property type="entry name" value="SULPHUR TRANSPORT DOMAIN-CONTAINING PROTEIN"/>
    <property type="match status" value="1"/>
</dbReference>
<feature type="transmembrane region" description="Helical" evidence="9">
    <location>
        <begin position="39"/>
        <end position="58"/>
    </location>
</feature>
<evidence type="ECO:0000256" key="6">
    <source>
        <dbReference type="ARBA" id="ARBA00022989"/>
    </source>
</evidence>
<reference evidence="10 11" key="1">
    <citation type="submission" date="2014-11" db="EMBL/GenBank/DDBJ databases">
        <title>Draft genome sequence of Chelonobacter oris 1662T, associated with respiratory disease in Hermann's Tortoises.</title>
        <authorList>
            <person name="Kudirkiene E."/>
            <person name="Hansen M.J."/>
            <person name="Bojesen A.M."/>
        </authorList>
    </citation>
    <scope>NUCLEOTIDE SEQUENCE [LARGE SCALE GENOMIC DNA]</scope>
    <source>
        <strain evidence="10 11">1662</strain>
    </source>
</reference>
<dbReference type="Pfam" id="PF04143">
    <property type="entry name" value="Sulf_transp"/>
    <property type="match status" value="1"/>
</dbReference>
<evidence type="ECO:0000256" key="9">
    <source>
        <dbReference type="SAM" id="Phobius"/>
    </source>
</evidence>
<keyword evidence="6 9" id="KW-1133">Transmembrane helix</keyword>
<evidence type="ECO:0000256" key="5">
    <source>
        <dbReference type="ARBA" id="ARBA00022692"/>
    </source>
</evidence>
<keyword evidence="7 9" id="KW-0472">Membrane</keyword>
<feature type="transmembrane region" description="Helical" evidence="9">
    <location>
        <begin position="104"/>
        <end position="126"/>
    </location>
</feature>
<evidence type="ECO:0000256" key="8">
    <source>
        <dbReference type="ARBA" id="ARBA00035655"/>
    </source>
</evidence>
<keyword evidence="2" id="KW-0813">Transport</keyword>
<dbReference type="GO" id="GO:0005886">
    <property type="term" value="C:plasma membrane"/>
    <property type="evidence" value="ECO:0007669"/>
    <property type="project" value="UniProtKB-SubCell"/>
</dbReference>
<evidence type="ECO:0000256" key="1">
    <source>
        <dbReference type="ARBA" id="ARBA00004429"/>
    </source>
</evidence>
<evidence type="ECO:0000256" key="2">
    <source>
        <dbReference type="ARBA" id="ARBA00022448"/>
    </source>
</evidence>
<proteinExistence type="inferred from homology"/>
<keyword evidence="3" id="KW-1003">Cell membrane</keyword>
<dbReference type="AlphaFoldDB" id="A0A0A3ARA4"/>
<feature type="transmembrane region" description="Helical" evidence="9">
    <location>
        <begin position="285"/>
        <end position="308"/>
    </location>
</feature>
<keyword evidence="11" id="KW-1185">Reference proteome</keyword>
<comment type="caution">
    <text evidence="10">The sequence shown here is derived from an EMBL/GenBank/DDBJ whole genome shotgun (WGS) entry which is preliminary data.</text>
</comment>
<organism evidence="10 11">
    <name type="scientific">Chelonobacter oris</name>
    <dbReference type="NCBI Taxonomy" id="505317"/>
    <lineage>
        <taxon>Bacteria</taxon>
        <taxon>Pseudomonadati</taxon>
        <taxon>Pseudomonadota</taxon>
        <taxon>Gammaproteobacteria</taxon>
        <taxon>Pasteurellales</taxon>
        <taxon>Pasteurellaceae</taxon>
        <taxon>Chelonobacter</taxon>
    </lineage>
</organism>
<evidence type="ECO:0000256" key="4">
    <source>
        <dbReference type="ARBA" id="ARBA00022519"/>
    </source>
</evidence>
<evidence type="ECO:0000256" key="3">
    <source>
        <dbReference type="ARBA" id="ARBA00022475"/>
    </source>
</evidence>
<comment type="similarity">
    <text evidence="8">Belongs to the TsuA/YedE (TC 9.B.102) family.</text>
</comment>
<feature type="transmembrane region" description="Helical" evidence="9">
    <location>
        <begin position="245"/>
        <end position="264"/>
    </location>
</feature>
<feature type="transmembrane region" description="Helical" evidence="9">
    <location>
        <begin position="70"/>
        <end position="98"/>
    </location>
</feature>
<feature type="transmembrane region" description="Helical" evidence="9">
    <location>
        <begin position="314"/>
        <end position="335"/>
    </location>
</feature>
<keyword evidence="5 9" id="KW-0812">Transmembrane</keyword>
<dbReference type="OrthoDB" id="9794165at2"/>
<name>A0A0A3ARA4_9PAST</name>
<gene>
    <name evidence="10" type="ORF">OA57_10915</name>
</gene>
<feature type="transmembrane region" description="Helical" evidence="9">
    <location>
        <begin position="196"/>
        <end position="215"/>
    </location>
</feature>
<dbReference type="STRING" id="505317.OA57_10915"/>
<evidence type="ECO:0000313" key="11">
    <source>
        <dbReference type="Proteomes" id="UP000030380"/>
    </source>
</evidence>
<feature type="transmembrane region" description="Helical" evidence="9">
    <location>
        <begin position="147"/>
        <end position="167"/>
    </location>
</feature>
<sequence length="339" mass="36764">MITGLFLGLLFGFVLQRGRFCIASIFRHFSFRTTKSNPLLTALLLAVSLQSIALFLLQDNGFLTVPIDRLPIAATLMGAFLFGCGMIFAGGCATGSWYRSGEGLIGSCCAVLLFALSMAAAQSGFLRHWIRPLLENRSDYDNIYRTLHISPWVLVSVLSAVTALLIYRQYRRPAMPIAMLPARRSGLSHLLFEKHWHPLLSGTLIAAIAIAAWLLSIPTGRNFGLGISVPSANVVQYVVSGQSRYLNWGTCLVLGIPLGAFIAAKLSGEFRWRVPSAETFGKSAVGGILMGVGAALSGGCTIANSLVATAYFSWQGWLATIMMLFGAWCASFVMFKRYA</sequence>
<dbReference type="InterPro" id="IPR007272">
    <property type="entry name" value="Sulf_transp_TsuA/YedE"/>
</dbReference>
<comment type="subcellular location">
    <subcellularLocation>
        <location evidence="1">Cell inner membrane</location>
        <topology evidence="1">Multi-pass membrane protein</topology>
    </subcellularLocation>
</comment>
<keyword evidence="4" id="KW-0997">Cell inner membrane</keyword>
<dbReference type="PANTHER" id="PTHR30574">
    <property type="entry name" value="INNER MEMBRANE PROTEIN YEDE"/>
    <property type="match status" value="1"/>
</dbReference>
<evidence type="ECO:0000256" key="7">
    <source>
        <dbReference type="ARBA" id="ARBA00023136"/>
    </source>
</evidence>